<protein>
    <recommendedName>
        <fullName evidence="3">DUF4249 domain-containing protein</fullName>
    </recommendedName>
</protein>
<evidence type="ECO:0000313" key="2">
    <source>
        <dbReference type="Proteomes" id="UP000681610"/>
    </source>
</evidence>
<keyword evidence="2" id="KW-1185">Reference proteome</keyword>
<reference evidence="1 2" key="1">
    <citation type="submission" date="2021-03" db="EMBL/GenBank/DDBJ databases">
        <title>Isolation and description of Capnocytophaga bilenii sp. nov., a novel Capnocytophaga species, isolated from a gingivitis subject.</title>
        <authorList>
            <person name="Antezack A."/>
            <person name="Monnet-Corti V."/>
            <person name="La Scola B."/>
        </authorList>
    </citation>
    <scope>NUCLEOTIDE SEQUENCE [LARGE SCALE GENOMIC DNA]</scope>
    <source>
        <strain evidence="1 2">Marseille-Q4570</strain>
    </source>
</reference>
<sequence>MKKTIRNLLIFSAVMLSFQFSCHREEDDITTIVEKIKIQKHNYVIVTTDDGSPAEVEVSYATFTTGNAENTPKNDRLTTPFVIGGEPVLVKYDSVFLIERRGYYDNERRIKLKKDYTEKGADRLIIKNLSAKTLHYCVVSNEPLTYFSSREVQQKEYQYEIANPNEIDAHKILKHYPLPVYKGTPVLYLFKPDLAPQGDVYVYWERIINGRGKESVYVKKFPLKTPHFGELTLASPMALHEVVTLYKQEEANANLLFDSYDEYHAHLLGLQNRSLRYNYQNVIVKWYGTIAPNATLENGGQVWFVNTKEGNRGKLIF</sequence>
<proteinExistence type="predicted"/>
<accession>A0ABS3Q0R2</accession>
<gene>
    <name evidence="1" type="ORF">J4N46_12310</name>
</gene>
<organism evidence="1 2">
    <name type="scientific">Capnocytophaga bilenii</name>
    <dbReference type="NCBI Taxonomy" id="2819369"/>
    <lineage>
        <taxon>Bacteria</taxon>
        <taxon>Pseudomonadati</taxon>
        <taxon>Bacteroidota</taxon>
        <taxon>Flavobacteriia</taxon>
        <taxon>Flavobacteriales</taxon>
        <taxon>Flavobacteriaceae</taxon>
        <taxon>Capnocytophaga</taxon>
    </lineage>
</organism>
<comment type="caution">
    <text evidence="1">The sequence shown here is derived from an EMBL/GenBank/DDBJ whole genome shotgun (WGS) entry which is preliminary data.</text>
</comment>
<evidence type="ECO:0008006" key="3">
    <source>
        <dbReference type="Google" id="ProtNLM"/>
    </source>
</evidence>
<evidence type="ECO:0000313" key="1">
    <source>
        <dbReference type="EMBL" id="MBO1885173.1"/>
    </source>
</evidence>
<name>A0ABS3Q0R2_9FLAO</name>
<dbReference type="EMBL" id="JAGDYP010000015">
    <property type="protein sequence ID" value="MBO1885173.1"/>
    <property type="molecule type" value="Genomic_DNA"/>
</dbReference>
<dbReference type="RefSeq" id="WP_208059525.1">
    <property type="nucleotide sequence ID" value="NZ_JAGDYP010000015.1"/>
</dbReference>
<dbReference type="Proteomes" id="UP000681610">
    <property type="component" value="Unassembled WGS sequence"/>
</dbReference>